<protein>
    <submittedName>
        <fullName evidence="1">Uncharacterized protein</fullName>
    </submittedName>
</protein>
<gene>
    <name evidence="1" type="ORF">K435DRAFT_803084</name>
</gene>
<accession>A0A4S8LJ11</accession>
<name>A0A4S8LJ11_DENBC</name>
<dbReference type="AlphaFoldDB" id="A0A4S8LJ11"/>
<dbReference type="Proteomes" id="UP000297245">
    <property type="component" value="Unassembled WGS sequence"/>
</dbReference>
<evidence type="ECO:0000313" key="1">
    <source>
        <dbReference type="EMBL" id="THU89001.1"/>
    </source>
</evidence>
<proteinExistence type="predicted"/>
<sequence>MPLVAPSITLGTDRAHYRVRPRRSYTRHTWSSSSEYSVDTVDDPSLSLDFCGTGGSGTDGSRGVFEVKNDCPEFELELEGDIVGGSGWSFLSRDTVIIGKKAQLFGKHSLSLLMLEMSHMYLSKYYRSHRKENGIKHVLYSVITLANDCSPGRQPPLAP</sequence>
<reference evidence="1 2" key="1">
    <citation type="journal article" date="2019" name="Nat. Ecol. Evol.">
        <title>Megaphylogeny resolves global patterns of mushroom evolution.</title>
        <authorList>
            <person name="Varga T."/>
            <person name="Krizsan K."/>
            <person name="Foldi C."/>
            <person name="Dima B."/>
            <person name="Sanchez-Garcia M."/>
            <person name="Sanchez-Ramirez S."/>
            <person name="Szollosi G.J."/>
            <person name="Szarkandi J.G."/>
            <person name="Papp V."/>
            <person name="Albert L."/>
            <person name="Andreopoulos W."/>
            <person name="Angelini C."/>
            <person name="Antonin V."/>
            <person name="Barry K.W."/>
            <person name="Bougher N.L."/>
            <person name="Buchanan P."/>
            <person name="Buyck B."/>
            <person name="Bense V."/>
            <person name="Catcheside P."/>
            <person name="Chovatia M."/>
            <person name="Cooper J."/>
            <person name="Damon W."/>
            <person name="Desjardin D."/>
            <person name="Finy P."/>
            <person name="Geml J."/>
            <person name="Haridas S."/>
            <person name="Hughes K."/>
            <person name="Justo A."/>
            <person name="Karasinski D."/>
            <person name="Kautmanova I."/>
            <person name="Kiss B."/>
            <person name="Kocsube S."/>
            <person name="Kotiranta H."/>
            <person name="LaButti K.M."/>
            <person name="Lechner B.E."/>
            <person name="Liimatainen K."/>
            <person name="Lipzen A."/>
            <person name="Lukacs Z."/>
            <person name="Mihaltcheva S."/>
            <person name="Morgado L.N."/>
            <person name="Niskanen T."/>
            <person name="Noordeloos M.E."/>
            <person name="Ohm R.A."/>
            <person name="Ortiz-Santana B."/>
            <person name="Ovrebo C."/>
            <person name="Racz N."/>
            <person name="Riley R."/>
            <person name="Savchenko A."/>
            <person name="Shiryaev A."/>
            <person name="Soop K."/>
            <person name="Spirin V."/>
            <person name="Szebenyi C."/>
            <person name="Tomsovsky M."/>
            <person name="Tulloss R.E."/>
            <person name="Uehling J."/>
            <person name="Grigoriev I.V."/>
            <person name="Vagvolgyi C."/>
            <person name="Papp T."/>
            <person name="Martin F.M."/>
            <person name="Miettinen O."/>
            <person name="Hibbett D.S."/>
            <person name="Nagy L.G."/>
        </authorList>
    </citation>
    <scope>NUCLEOTIDE SEQUENCE [LARGE SCALE GENOMIC DNA]</scope>
    <source>
        <strain evidence="1 2">CBS 962.96</strain>
    </source>
</reference>
<keyword evidence="2" id="KW-1185">Reference proteome</keyword>
<organism evidence="1 2">
    <name type="scientific">Dendrothele bispora (strain CBS 962.96)</name>
    <dbReference type="NCBI Taxonomy" id="1314807"/>
    <lineage>
        <taxon>Eukaryota</taxon>
        <taxon>Fungi</taxon>
        <taxon>Dikarya</taxon>
        <taxon>Basidiomycota</taxon>
        <taxon>Agaricomycotina</taxon>
        <taxon>Agaricomycetes</taxon>
        <taxon>Agaricomycetidae</taxon>
        <taxon>Agaricales</taxon>
        <taxon>Agaricales incertae sedis</taxon>
        <taxon>Dendrothele</taxon>
    </lineage>
</organism>
<evidence type="ECO:0000313" key="2">
    <source>
        <dbReference type="Proteomes" id="UP000297245"/>
    </source>
</evidence>
<dbReference type="EMBL" id="ML179386">
    <property type="protein sequence ID" value="THU89001.1"/>
    <property type="molecule type" value="Genomic_DNA"/>
</dbReference>